<comment type="caution">
    <text evidence="1">The sequence shown here is derived from an EMBL/GenBank/DDBJ whole genome shotgun (WGS) entry which is preliminary data.</text>
</comment>
<reference evidence="1" key="1">
    <citation type="submission" date="2020-10" db="EMBL/GenBank/DDBJ databases">
        <authorList>
            <person name="Hahn C.J."/>
            <person name="Laso-Perez R."/>
            <person name="Vulcano F."/>
            <person name="Vaziourakis K.-M."/>
            <person name="Stokke R."/>
            <person name="Steen I.H."/>
            <person name="Teske A."/>
            <person name="Boetius A."/>
            <person name="Liebeke M."/>
            <person name="Amann R."/>
            <person name="Knittel K."/>
        </authorList>
    </citation>
    <scope>NUCLEOTIDE SEQUENCE</scope>
    <source>
        <strain evidence="1">Gfbio:e3339647-f889-4370-9287-4fb5cb688e4c:AG392E03_GoMArc1</strain>
        <strain evidence="2">Gfbio:e3339647-f889-4370-9287-4fb5cb688e4c:AG394J04_GoMArc1</strain>
    </source>
</reference>
<dbReference type="AlphaFoldDB" id="A0A811T0Q9"/>
<evidence type="ECO:0000313" key="1">
    <source>
        <dbReference type="EMBL" id="CAD6490353.1"/>
    </source>
</evidence>
<accession>A0A811T0Q9</accession>
<organism evidence="1 3">
    <name type="scientific">Candidatus Argoarchaeum ethanivorans</name>
    <dbReference type="NCBI Taxonomy" id="2608793"/>
    <lineage>
        <taxon>Archaea</taxon>
        <taxon>Methanobacteriati</taxon>
        <taxon>Methanobacteriota</taxon>
        <taxon>Stenosarchaea group</taxon>
        <taxon>Methanomicrobia</taxon>
        <taxon>Methanosarcinales</taxon>
        <taxon>Methanosarcinales incertae sedis</taxon>
        <taxon>GOM Arc I cluster</taxon>
        <taxon>Candidatus Argoarchaeum</taxon>
    </lineage>
</organism>
<protein>
    <submittedName>
        <fullName evidence="1">Uncharacterized protein</fullName>
    </submittedName>
</protein>
<dbReference type="EMBL" id="CAJHIN010000015">
    <property type="protein sequence ID" value="CAD6490353.1"/>
    <property type="molecule type" value="Genomic_DNA"/>
</dbReference>
<dbReference type="EMBL" id="CAJHIP010000026">
    <property type="protein sequence ID" value="CAD6493637.1"/>
    <property type="molecule type" value="Genomic_DNA"/>
</dbReference>
<evidence type="ECO:0000313" key="3">
    <source>
        <dbReference type="Proteomes" id="UP000606624"/>
    </source>
</evidence>
<dbReference type="Proteomes" id="UP000603056">
    <property type="component" value="Unassembled WGS sequence"/>
</dbReference>
<gene>
    <name evidence="2" type="ORF">FFODKBPE_00534</name>
    <name evidence="1" type="ORF">KFBDDELM_00237</name>
</gene>
<proteinExistence type="predicted"/>
<dbReference type="Proteomes" id="UP000606624">
    <property type="component" value="Unassembled WGS sequence"/>
</dbReference>
<name>A0A811T0Q9_9EURY</name>
<sequence>MSGKFYNTITEILTKQEFSISGVSRELKKHGYDYHRLIVTGYLRALEDVGYMERKDVPPSRIYACVNKKKDIYELVADKLDQISIEKRLHVAVFLLTNLLGRPCFKHELTLLGISNPHPNPHINKSTNENLDHFRADVTRINIPPNDLAYELIDNAVPFEAVDILLQILKERLDLGGLKAKHQQTTLVKIS</sequence>
<evidence type="ECO:0000313" key="2">
    <source>
        <dbReference type="EMBL" id="CAD6493637.1"/>
    </source>
</evidence>